<proteinExistence type="predicted"/>
<comment type="caution">
    <text evidence="2">The sequence shown here is derived from an EMBL/GenBank/DDBJ whole genome shotgun (WGS) entry which is preliminary data.</text>
</comment>
<keyword evidence="3" id="KW-1185">Reference proteome</keyword>
<dbReference type="EMBL" id="JBHSDS010000006">
    <property type="protein sequence ID" value="MFC4358230.1"/>
    <property type="molecule type" value="Genomic_DNA"/>
</dbReference>
<sequence length="329" mass="35544">MAQEQKSDVANPAKRWVLLTGDRTRLAVGLAALVTVLCWALVKADFVYVGAGSNLSTVLSSGMLSGLLTVITVTLSINQLILSRVFGAPHELTDQLEGNLDFRRTVEEIADVHTSPNDPGSFLALIADTLEREAAEFERHVGDADAEPETDVDIEEYVQGMVEYAEHLGDAEGSEDTFDVLLITLGTQYADKMDTTRRLQSELGGSLPDESMELLDDILELLKGVATVRQFFKTLALQQDLAQLSRRLIYTGVVAVPVAYFFAQVYVGGSPPSLTLPAAWLPVVASVSAGLVSLPVAVLVSYLVRVATVTMYTVSVGSFIPPEERIQSP</sequence>
<organism evidence="2 3">
    <name type="scientific">Halobium salinum</name>
    <dbReference type="NCBI Taxonomy" id="1364940"/>
    <lineage>
        <taxon>Archaea</taxon>
        <taxon>Methanobacteriati</taxon>
        <taxon>Methanobacteriota</taxon>
        <taxon>Stenosarchaea group</taxon>
        <taxon>Halobacteria</taxon>
        <taxon>Halobacteriales</taxon>
        <taxon>Haloferacaceae</taxon>
        <taxon>Halobium</taxon>
    </lineage>
</organism>
<evidence type="ECO:0000256" key="1">
    <source>
        <dbReference type="SAM" id="Phobius"/>
    </source>
</evidence>
<reference evidence="2 3" key="1">
    <citation type="journal article" date="2019" name="Int. J. Syst. Evol. Microbiol.">
        <title>The Global Catalogue of Microorganisms (GCM) 10K type strain sequencing project: providing services to taxonomists for standard genome sequencing and annotation.</title>
        <authorList>
            <consortium name="The Broad Institute Genomics Platform"/>
            <consortium name="The Broad Institute Genome Sequencing Center for Infectious Disease"/>
            <person name="Wu L."/>
            <person name="Ma J."/>
        </authorList>
    </citation>
    <scope>NUCLEOTIDE SEQUENCE [LARGE SCALE GENOMIC DNA]</scope>
    <source>
        <strain evidence="2 3">CGMCC 1.12553</strain>
    </source>
</reference>
<feature type="transmembrane region" description="Helical" evidence="1">
    <location>
        <begin position="248"/>
        <end position="267"/>
    </location>
</feature>
<dbReference type="RefSeq" id="WP_267624119.1">
    <property type="nucleotide sequence ID" value="NZ_JAODIW010000008.1"/>
</dbReference>
<name>A0ABD5PBC4_9EURY</name>
<dbReference type="AlphaFoldDB" id="A0ABD5PBC4"/>
<accession>A0ABD5PBC4</accession>
<evidence type="ECO:0000313" key="3">
    <source>
        <dbReference type="Proteomes" id="UP001595921"/>
    </source>
</evidence>
<keyword evidence="1" id="KW-1133">Transmembrane helix</keyword>
<evidence type="ECO:0008006" key="4">
    <source>
        <dbReference type="Google" id="ProtNLM"/>
    </source>
</evidence>
<feature type="transmembrane region" description="Helical" evidence="1">
    <location>
        <begin position="279"/>
        <end position="304"/>
    </location>
</feature>
<protein>
    <recommendedName>
        <fullName evidence="4">Flagellar protein FlaJ</fullName>
    </recommendedName>
</protein>
<gene>
    <name evidence="2" type="ORF">ACFO0N_09750</name>
</gene>
<keyword evidence="1" id="KW-0472">Membrane</keyword>
<keyword evidence="1" id="KW-0812">Transmembrane</keyword>
<dbReference type="InterPro" id="IPR058278">
    <property type="entry name" value="DUF7972"/>
</dbReference>
<feature type="transmembrane region" description="Helical" evidence="1">
    <location>
        <begin position="62"/>
        <end position="82"/>
    </location>
</feature>
<dbReference type="Proteomes" id="UP001595921">
    <property type="component" value="Unassembled WGS sequence"/>
</dbReference>
<feature type="transmembrane region" description="Helical" evidence="1">
    <location>
        <begin position="24"/>
        <end position="42"/>
    </location>
</feature>
<evidence type="ECO:0000313" key="2">
    <source>
        <dbReference type="EMBL" id="MFC4358230.1"/>
    </source>
</evidence>
<dbReference type="Pfam" id="PF25927">
    <property type="entry name" value="DUF7972"/>
    <property type="match status" value="1"/>
</dbReference>